<dbReference type="NCBIfam" id="TIGR01614">
    <property type="entry name" value="PME_inhib"/>
    <property type="match status" value="1"/>
</dbReference>
<dbReference type="Gramene" id="arahy.Tifrunner.gnm2.ann2.Ah01g164300.1">
    <property type="protein sequence ID" value="arahy.Tifrunner.gnm2.ann2.Ah01g164300.1-CDS-1"/>
    <property type="gene ID" value="arahy.Tifrunner.gnm2.ann2.Ah01g164300"/>
</dbReference>
<dbReference type="SUPFAM" id="SSF101148">
    <property type="entry name" value="Plant invertase/pectin methylesterase inhibitor"/>
    <property type="match status" value="1"/>
</dbReference>
<evidence type="ECO:0000313" key="7">
    <source>
        <dbReference type="Proteomes" id="UP000289738"/>
    </source>
</evidence>
<feature type="chain" id="PRO_5019483199" description="Pectinesterase inhibitor domain-containing protein" evidence="4">
    <location>
        <begin position="29"/>
        <end position="198"/>
    </location>
</feature>
<name>A0A445ESJ2_ARAHY</name>
<feature type="domain" description="Pectinesterase inhibitor" evidence="5">
    <location>
        <begin position="30"/>
        <end position="190"/>
    </location>
</feature>
<feature type="signal peptide" evidence="4">
    <location>
        <begin position="1"/>
        <end position="28"/>
    </location>
</feature>
<evidence type="ECO:0000256" key="2">
    <source>
        <dbReference type="ARBA" id="ARBA00023157"/>
    </source>
</evidence>
<keyword evidence="7" id="KW-1185">Reference proteome</keyword>
<dbReference type="SMR" id="A0A445ESJ2"/>
<evidence type="ECO:0000256" key="3">
    <source>
        <dbReference type="ARBA" id="ARBA00038471"/>
    </source>
</evidence>
<proteinExistence type="inferred from homology"/>
<dbReference type="STRING" id="3818.A0A445ESJ2"/>
<comment type="caution">
    <text evidence="6">The sequence shown here is derived from an EMBL/GenBank/DDBJ whole genome shotgun (WGS) entry which is preliminary data.</text>
</comment>
<dbReference type="AlphaFoldDB" id="A0A445ESJ2"/>
<accession>A0A445ESJ2</accession>
<gene>
    <name evidence="6" type="ORF">Ahy_A01g003103</name>
</gene>
<dbReference type="PANTHER" id="PTHR35357">
    <property type="entry name" value="OS02G0537100 PROTEIN"/>
    <property type="match status" value="1"/>
</dbReference>
<sequence>MKSSTSSSSGLVINFLLILIFIIQFSNGSNYINLITKSCKEASETDPKNLSYGFCVNSLIESISKNHSSPQPNSIEDLVVIVIKLTKSNGTNIISKISRLLRNNNHLVDPYVRACLKDCFDLYEDSLSTLEDAAAAFRSKDFYTALTKLSAASDDPTTCEDQFKEKKGVSSPLTKDNQVYYQLNIIALAFTQMCNHHV</sequence>
<reference evidence="6 7" key="1">
    <citation type="submission" date="2019-01" db="EMBL/GenBank/DDBJ databases">
        <title>Sequencing of cultivated peanut Arachis hypogaea provides insights into genome evolution and oil improvement.</title>
        <authorList>
            <person name="Chen X."/>
        </authorList>
    </citation>
    <scope>NUCLEOTIDE SEQUENCE [LARGE SCALE GENOMIC DNA]</scope>
    <source>
        <strain evidence="7">cv. Fuhuasheng</strain>
        <tissue evidence="6">Leaves</tissue>
    </source>
</reference>
<organism evidence="6 7">
    <name type="scientific">Arachis hypogaea</name>
    <name type="common">Peanut</name>
    <dbReference type="NCBI Taxonomy" id="3818"/>
    <lineage>
        <taxon>Eukaryota</taxon>
        <taxon>Viridiplantae</taxon>
        <taxon>Streptophyta</taxon>
        <taxon>Embryophyta</taxon>
        <taxon>Tracheophyta</taxon>
        <taxon>Spermatophyta</taxon>
        <taxon>Magnoliopsida</taxon>
        <taxon>eudicotyledons</taxon>
        <taxon>Gunneridae</taxon>
        <taxon>Pentapetalae</taxon>
        <taxon>rosids</taxon>
        <taxon>fabids</taxon>
        <taxon>Fabales</taxon>
        <taxon>Fabaceae</taxon>
        <taxon>Papilionoideae</taxon>
        <taxon>50 kb inversion clade</taxon>
        <taxon>dalbergioids sensu lato</taxon>
        <taxon>Dalbergieae</taxon>
        <taxon>Pterocarpus clade</taxon>
        <taxon>Arachis</taxon>
    </lineage>
</organism>
<dbReference type="CDD" id="cd15795">
    <property type="entry name" value="PMEI-Pla_a_1_like"/>
    <property type="match status" value="1"/>
</dbReference>
<evidence type="ECO:0000259" key="5">
    <source>
        <dbReference type="SMART" id="SM00856"/>
    </source>
</evidence>
<dbReference type="InterPro" id="IPR034088">
    <property type="entry name" value="Pla_a_1-like"/>
</dbReference>
<evidence type="ECO:0000256" key="1">
    <source>
        <dbReference type="ARBA" id="ARBA00022729"/>
    </source>
</evidence>
<evidence type="ECO:0000256" key="4">
    <source>
        <dbReference type="SAM" id="SignalP"/>
    </source>
</evidence>
<dbReference type="InterPro" id="IPR035513">
    <property type="entry name" value="Invertase/methylesterase_inhib"/>
</dbReference>
<dbReference type="GO" id="GO:0005576">
    <property type="term" value="C:extracellular region"/>
    <property type="evidence" value="ECO:0007669"/>
    <property type="project" value="UniProtKB-ARBA"/>
</dbReference>
<protein>
    <recommendedName>
        <fullName evidence="5">Pectinesterase inhibitor domain-containing protein</fullName>
    </recommendedName>
</protein>
<dbReference type="Proteomes" id="UP000289738">
    <property type="component" value="Chromosome A01"/>
</dbReference>
<dbReference type="Gene3D" id="1.20.140.40">
    <property type="entry name" value="Invertase/pectin methylesterase inhibitor family protein"/>
    <property type="match status" value="1"/>
</dbReference>
<dbReference type="SMART" id="SM00856">
    <property type="entry name" value="PMEI"/>
    <property type="match status" value="1"/>
</dbReference>
<dbReference type="OrthoDB" id="1915198at2759"/>
<dbReference type="Pfam" id="PF04043">
    <property type="entry name" value="PMEI"/>
    <property type="match status" value="1"/>
</dbReference>
<dbReference type="InterPro" id="IPR006501">
    <property type="entry name" value="Pectinesterase_inhib_dom"/>
</dbReference>
<dbReference type="EMBL" id="SDMP01000001">
    <property type="protein sequence ID" value="RYR78332.1"/>
    <property type="molecule type" value="Genomic_DNA"/>
</dbReference>
<evidence type="ECO:0000313" key="6">
    <source>
        <dbReference type="EMBL" id="RYR78332.1"/>
    </source>
</evidence>
<dbReference type="PANTHER" id="PTHR35357:SF17">
    <property type="entry name" value="PECTINESTERASE INHIBITOR 12"/>
    <property type="match status" value="1"/>
</dbReference>
<dbReference type="FunFam" id="1.20.140.40:FF:000002">
    <property type="entry name" value="Putative invertase inhibitor"/>
    <property type="match status" value="1"/>
</dbReference>
<keyword evidence="2" id="KW-1015">Disulfide bond</keyword>
<dbReference type="GO" id="GO:0004857">
    <property type="term" value="F:enzyme inhibitor activity"/>
    <property type="evidence" value="ECO:0007669"/>
    <property type="project" value="InterPro"/>
</dbReference>
<comment type="similarity">
    <text evidence="3">Belongs to the PMEI family.</text>
</comment>
<keyword evidence="1 4" id="KW-0732">Signal</keyword>